<evidence type="ECO:0000313" key="2">
    <source>
        <dbReference type="Proteomes" id="UP000251402"/>
    </source>
</evidence>
<dbReference type="KEGG" id="mrub:DEO27_003475"/>
<dbReference type="AlphaFoldDB" id="A0A5C1HTI6"/>
<protein>
    <submittedName>
        <fullName evidence="1">Uncharacterized protein</fullName>
    </submittedName>
</protein>
<organism evidence="1 2">
    <name type="scientific">Mucilaginibacter rubeus</name>
    <dbReference type="NCBI Taxonomy" id="2027860"/>
    <lineage>
        <taxon>Bacteria</taxon>
        <taxon>Pseudomonadati</taxon>
        <taxon>Bacteroidota</taxon>
        <taxon>Sphingobacteriia</taxon>
        <taxon>Sphingobacteriales</taxon>
        <taxon>Sphingobacteriaceae</taxon>
        <taxon>Mucilaginibacter</taxon>
    </lineage>
</organism>
<evidence type="ECO:0000313" key="1">
    <source>
        <dbReference type="EMBL" id="QEM09114.1"/>
    </source>
</evidence>
<dbReference type="EMBL" id="CP043450">
    <property type="protein sequence ID" value="QEM09114.1"/>
    <property type="molecule type" value="Genomic_DNA"/>
</dbReference>
<dbReference type="Proteomes" id="UP000251402">
    <property type="component" value="Chromosome"/>
</dbReference>
<reference evidence="1" key="1">
    <citation type="submission" date="2019-08" db="EMBL/GenBank/DDBJ databases">
        <title>Comparative genome analysis confer to the adaptation heavy metal polluted environment.</title>
        <authorList>
            <person name="Li Y."/>
        </authorList>
    </citation>
    <scope>NUCLEOTIDE SEQUENCE [LARGE SCALE GENOMIC DNA]</scope>
    <source>
        <strain evidence="1">P1</strain>
    </source>
</reference>
<sequence>MHLTRYNKKNRPFQDGLALGTTVTLRQELAVTYQQGNVRIAFDNTGTGGAEKTRRIAIRLCLSN</sequence>
<dbReference type="RefSeq" id="WP_112569770.1">
    <property type="nucleotide sequence ID" value="NZ_CP043450.1"/>
</dbReference>
<keyword evidence="2" id="KW-1185">Reference proteome</keyword>
<proteinExistence type="predicted"/>
<name>A0A5C1HTI6_9SPHI</name>
<accession>A0A5C1HTI6</accession>
<gene>
    <name evidence="1" type="ORF">DEO27_003475</name>
</gene>